<sequence>MAPAIFHGKGSAAVWEISTLAQVTEWSCTIIADTAESTVMHATSYGKTREVGFKGGTATVTCKLGGDLVITEGDTATLELWRISTTAGKGYTGQAICTGVDVGVDMNDIEVVTYSFQFTSTIANTLA</sequence>
<evidence type="ECO:0000313" key="1">
    <source>
        <dbReference type="EMBL" id="KKM71976.1"/>
    </source>
</evidence>
<accession>A0A0F9KBB2</accession>
<protein>
    <submittedName>
        <fullName evidence="1">Uncharacterized protein</fullName>
    </submittedName>
</protein>
<reference evidence="1" key="1">
    <citation type="journal article" date="2015" name="Nature">
        <title>Complex archaea that bridge the gap between prokaryotes and eukaryotes.</title>
        <authorList>
            <person name="Spang A."/>
            <person name="Saw J.H."/>
            <person name="Jorgensen S.L."/>
            <person name="Zaremba-Niedzwiedzka K."/>
            <person name="Martijn J."/>
            <person name="Lind A.E."/>
            <person name="van Eijk R."/>
            <person name="Schleper C."/>
            <person name="Guy L."/>
            <person name="Ettema T.J."/>
        </authorList>
    </citation>
    <scope>NUCLEOTIDE SEQUENCE</scope>
</reference>
<dbReference type="AlphaFoldDB" id="A0A0F9KBB2"/>
<comment type="caution">
    <text evidence="1">The sequence shown here is derived from an EMBL/GenBank/DDBJ whole genome shotgun (WGS) entry which is preliminary data.</text>
</comment>
<gene>
    <name evidence="1" type="ORF">LCGC14_1425130</name>
</gene>
<organism evidence="1">
    <name type="scientific">marine sediment metagenome</name>
    <dbReference type="NCBI Taxonomy" id="412755"/>
    <lineage>
        <taxon>unclassified sequences</taxon>
        <taxon>metagenomes</taxon>
        <taxon>ecological metagenomes</taxon>
    </lineage>
</organism>
<proteinExistence type="predicted"/>
<name>A0A0F9KBB2_9ZZZZ</name>
<dbReference type="EMBL" id="LAZR01009546">
    <property type="protein sequence ID" value="KKM71976.1"/>
    <property type="molecule type" value="Genomic_DNA"/>
</dbReference>